<dbReference type="EMBL" id="QYUL01000003">
    <property type="protein sequence ID" value="RJF79540.1"/>
    <property type="molecule type" value="Genomic_DNA"/>
</dbReference>
<feature type="transmembrane region" description="Helical" evidence="7">
    <location>
        <begin position="143"/>
        <end position="162"/>
    </location>
</feature>
<reference evidence="8 9" key="1">
    <citation type="submission" date="2018-09" db="EMBL/GenBank/DDBJ databases">
        <authorList>
            <person name="Zhu H."/>
        </authorList>
    </citation>
    <scope>NUCLEOTIDE SEQUENCE [LARGE SCALE GENOMIC DNA]</scope>
    <source>
        <strain evidence="8 9">K2W22B-5</strain>
    </source>
</reference>
<feature type="transmembrane region" description="Helical" evidence="7">
    <location>
        <begin position="38"/>
        <end position="59"/>
    </location>
</feature>
<dbReference type="AlphaFoldDB" id="A0A418VST1"/>
<keyword evidence="4 7" id="KW-0812">Transmembrane</keyword>
<dbReference type="GO" id="GO:0000041">
    <property type="term" value="P:transition metal ion transport"/>
    <property type="evidence" value="ECO:0007669"/>
    <property type="project" value="InterPro"/>
</dbReference>
<accession>A0A418VST1</accession>
<evidence type="ECO:0000256" key="1">
    <source>
        <dbReference type="ARBA" id="ARBA00004651"/>
    </source>
</evidence>
<dbReference type="OrthoDB" id="4710659at2"/>
<keyword evidence="3" id="KW-1003">Cell membrane</keyword>
<keyword evidence="6 7" id="KW-0472">Membrane</keyword>
<dbReference type="GO" id="GO:0005886">
    <property type="term" value="C:plasma membrane"/>
    <property type="evidence" value="ECO:0007669"/>
    <property type="project" value="UniProtKB-SubCell"/>
</dbReference>
<evidence type="ECO:0000313" key="9">
    <source>
        <dbReference type="Proteomes" id="UP000283458"/>
    </source>
</evidence>
<dbReference type="Pfam" id="PF01891">
    <property type="entry name" value="CbiM"/>
    <property type="match status" value="1"/>
</dbReference>
<comment type="caution">
    <text evidence="8">The sequence shown here is derived from an EMBL/GenBank/DDBJ whole genome shotgun (WGS) entry which is preliminary data.</text>
</comment>
<dbReference type="InterPro" id="IPR002751">
    <property type="entry name" value="CbiM/NikMN"/>
</dbReference>
<gene>
    <name evidence="8" type="ORF">D3877_22535</name>
</gene>
<name>A0A418VST1_9PROT</name>
<evidence type="ECO:0000256" key="5">
    <source>
        <dbReference type="ARBA" id="ARBA00022989"/>
    </source>
</evidence>
<evidence type="ECO:0000256" key="2">
    <source>
        <dbReference type="ARBA" id="ARBA00022448"/>
    </source>
</evidence>
<feature type="transmembrane region" description="Helical" evidence="7">
    <location>
        <begin position="71"/>
        <end position="95"/>
    </location>
</feature>
<proteinExistence type="predicted"/>
<evidence type="ECO:0000256" key="7">
    <source>
        <dbReference type="SAM" id="Phobius"/>
    </source>
</evidence>
<comment type="subcellular location">
    <subcellularLocation>
        <location evidence="1">Cell membrane</location>
        <topology evidence="1">Multi-pass membrane protein</topology>
    </subcellularLocation>
</comment>
<evidence type="ECO:0000256" key="3">
    <source>
        <dbReference type="ARBA" id="ARBA00022475"/>
    </source>
</evidence>
<evidence type="ECO:0000256" key="6">
    <source>
        <dbReference type="ARBA" id="ARBA00023136"/>
    </source>
</evidence>
<evidence type="ECO:0000256" key="4">
    <source>
        <dbReference type="ARBA" id="ARBA00022692"/>
    </source>
</evidence>
<keyword evidence="2" id="KW-0813">Transport</keyword>
<protein>
    <submittedName>
        <fullName evidence="8">Cobalamin biosynthesis protein CbiM</fullName>
    </submittedName>
</protein>
<organism evidence="8 9">
    <name type="scientific">Azospirillum cavernae</name>
    <dbReference type="NCBI Taxonomy" id="2320860"/>
    <lineage>
        <taxon>Bacteria</taxon>
        <taxon>Pseudomonadati</taxon>
        <taxon>Pseudomonadota</taxon>
        <taxon>Alphaproteobacteria</taxon>
        <taxon>Rhodospirillales</taxon>
        <taxon>Azospirillaceae</taxon>
        <taxon>Azospirillum</taxon>
    </lineage>
</organism>
<feature type="transmembrane region" description="Helical" evidence="7">
    <location>
        <begin position="174"/>
        <end position="194"/>
    </location>
</feature>
<keyword evidence="9" id="KW-1185">Reference proteome</keyword>
<dbReference type="Proteomes" id="UP000283458">
    <property type="component" value="Unassembled WGS sequence"/>
</dbReference>
<dbReference type="RefSeq" id="WP_119832996.1">
    <property type="nucleotide sequence ID" value="NZ_QYUL01000003.1"/>
</dbReference>
<sequence>MHIEPGILDAVKVTAANGAALATLAAYSPALVRQPVELVKTAFAALFFSVFMEIFHLPVGPSELHFIGASAVYFTFGFLPTLFGFAIGLLLQGALFEPQDLLHLGVNSLSLIVPLVAVHETVGKRFFAEGAAKATVTWRRIMAFDAAYYSGVVAMVGFWLFLGEEATPLADWALFAASYLPLVLCEPIFTWVALKGVDRLTADNPLRRVTALDRLALA</sequence>
<dbReference type="Gene3D" id="1.10.1760.20">
    <property type="match status" value="1"/>
</dbReference>
<evidence type="ECO:0000313" key="8">
    <source>
        <dbReference type="EMBL" id="RJF79540.1"/>
    </source>
</evidence>
<keyword evidence="5 7" id="KW-1133">Transmembrane helix</keyword>
<feature type="transmembrane region" description="Helical" evidence="7">
    <location>
        <begin position="101"/>
        <end position="122"/>
    </location>
</feature>